<evidence type="ECO:0000256" key="2">
    <source>
        <dbReference type="ARBA" id="ARBA00004613"/>
    </source>
</evidence>
<feature type="domain" description="Ig-like" evidence="15">
    <location>
        <begin position="1338"/>
        <end position="1429"/>
    </location>
</feature>
<keyword evidence="9" id="KW-0393">Immunoglobulin domain</keyword>
<evidence type="ECO:0000256" key="6">
    <source>
        <dbReference type="ARBA" id="ARBA00023157"/>
    </source>
</evidence>
<dbReference type="SMART" id="SM00406">
    <property type="entry name" value="IGv"/>
    <property type="match status" value="2"/>
</dbReference>
<keyword evidence="6" id="KW-1015">Disulfide bond</keyword>
<feature type="compositionally biased region" description="Basic and acidic residues" evidence="12">
    <location>
        <begin position="331"/>
        <end position="369"/>
    </location>
</feature>
<dbReference type="CDD" id="cd00063">
    <property type="entry name" value="FN3"/>
    <property type="match status" value="1"/>
</dbReference>
<dbReference type="SMART" id="SM00408">
    <property type="entry name" value="IGc2"/>
    <property type="match status" value="6"/>
</dbReference>
<dbReference type="EC" id="5.2.1.8" evidence="3"/>
<dbReference type="InterPro" id="IPR036179">
    <property type="entry name" value="Ig-like_dom_sf"/>
</dbReference>
<protein>
    <recommendedName>
        <fullName evidence="11">Hemolin</fullName>
        <ecNumber evidence="3">5.2.1.8</ecNumber>
    </recommendedName>
</protein>
<dbReference type="GO" id="GO:0007156">
    <property type="term" value="P:homophilic cell adhesion via plasma membrane adhesion molecules"/>
    <property type="evidence" value="ECO:0007669"/>
    <property type="project" value="TreeGrafter"/>
</dbReference>
<dbReference type="CDD" id="cd00096">
    <property type="entry name" value="Ig"/>
    <property type="match status" value="2"/>
</dbReference>
<dbReference type="InterPro" id="IPR036116">
    <property type="entry name" value="FN3_sf"/>
</dbReference>
<feature type="compositionally biased region" description="Basic and acidic residues" evidence="12">
    <location>
        <begin position="479"/>
        <end position="622"/>
    </location>
</feature>
<dbReference type="PANTHER" id="PTHR10075:SF103">
    <property type="entry name" value="ROUNDABOUT HOMOLOG 4"/>
    <property type="match status" value="1"/>
</dbReference>
<feature type="domain" description="Ig-like" evidence="15">
    <location>
        <begin position="819"/>
        <end position="914"/>
    </location>
</feature>
<keyword evidence="4" id="KW-0964">Secreted</keyword>
<dbReference type="Proteomes" id="UP000007151">
    <property type="component" value="Unassembled WGS sequence"/>
</dbReference>
<dbReference type="PROSITE" id="PS50835">
    <property type="entry name" value="IG_LIKE"/>
    <property type="match status" value="6"/>
</dbReference>
<dbReference type="InterPro" id="IPR003961">
    <property type="entry name" value="FN3_dom"/>
</dbReference>
<keyword evidence="13" id="KW-1133">Transmembrane helix</keyword>
<dbReference type="PRINTS" id="PR00153">
    <property type="entry name" value="CSAPPISMRASE"/>
</dbReference>
<dbReference type="InterPro" id="IPR002130">
    <property type="entry name" value="Cyclophilin-type_PPIase_dom"/>
</dbReference>
<dbReference type="InterPro" id="IPR003598">
    <property type="entry name" value="Ig_sub2"/>
</dbReference>
<name>A0A212EUR8_DANPL</name>
<keyword evidence="18" id="KW-1185">Reference proteome</keyword>
<dbReference type="FunFam" id="2.60.40.10:FF:000032">
    <property type="entry name" value="palladin isoform X1"/>
    <property type="match status" value="2"/>
</dbReference>
<feature type="domain" description="Ig-like" evidence="15">
    <location>
        <begin position="1438"/>
        <end position="1522"/>
    </location>
</feature>
<evidence type="ECO:0000256" key="12">
    <source>
        <dbReference type="SAM" id="MobiDB-lite"/>
    </source>
</evidence>
<sequence length="2246" mass="252326">MTVDGDDKPQRDRVFMDISIGGLPSGRIVFELFNDVAPKTAENFRALCSGDMGVGKVTGKPLTYKGMVFHRVVKDFMIQGGDFTNANGTGGESIYGGTFEDETFELQHDRPYLLSMANRGKDTNGSQFFITTQPAPHLDNVHVVFGHVVTGAALVRQLEALPVDRNARPFQDVVVANCGQLVRLKTGKKRKQDKEKVKESGEESDQSQKKDKKKKKDKKRKRNQSERSEEEVQESSHPLVTTSKIDPQEIPEVPTNRFLMREGRDQDRGERRARERVRYRERERHHYTRSGRIIKGRGVFRYRTPSRSRSRSRSATPPHWRQAQRRIVKLAHIEHMERDATEQEPPKRPEVQHSKEGEEGTPERPREKEEGECDTTIERSHHEKVDYNALDFEEDIERDEDRPCEPRAERLARALGVNTRNRDNRDTRENFSKRPEDSSSAPYVPRVSSAITSVSRPAREQENEGYDPFSLLRSTFANNKDKQTHTARKEDRYEKRDPEHRRERDDRRDRNRSDRDKKQIERGEKYDRREGKREGDKEDKHDDRRQESGRRQESKDKDRRDRRDRSHDDQRDRDRRRDRDDKKREDRDKTHSNKDRSKSREQKTSAENKSGETSAGDDKKEAARRELLEIVRLIKSRQQQREGREGKKKRSSESSDSNDGRKRSERKNSQSRRRGRCVTQAALERPRLDVTHYNTSSEMFRARSGNEALAGGNTISFLIFDTRAPPFARRPLARSASPVRRRRYRGEGEGLRYEGWGGSWEPGLGMSIGTWWYAANGLPSVQMRALPKSVVQQYEVRVSTVTQCCAILPWENGPVTCSPHVMYESERDWRCSLDLRNLPITWSGGRVSLPCVVAGQLQPRRTLPLDDDSARPKPYIWMRDGEVINTKRISQNGTLEVSRKGGGSEGVYQCGVAHHGGLVLGYPVHLKFSYMDKQFSSQPEDVKAGLGQPLSIRCLIGSGPTASTAWTRNGVGLPTTNRCTATNSFLNRSRISHEGLVTVEDSLASDPAFLRIHTEYKIAVNRGSRVLLACPVLGWPRPQLIWELTPPGGSPIELKNREEVLVLTKLEYDQEGVYTCLVEGRSELTKSFSVSITEPVRITLPPQSKEVMRASTVRFNCTAAGRPAPTVHWYKDGKRLALAGRINLRKSADRSRIELVISGVTSNDAGNYQCFAQSGESWASWWARLEVSGTGAAAPAAVWCAPAAVAAVALSWTPPNTTVLAYTVDTTSTDKDGVAMIGQPTNYTEDIVKVKEPLTPYVFQVMTVNIPYSDACDSPRVTRCVVAGASLRQVGSQQQERCHGHVGERRVPRTGSAYVMNPRFAQMVTSFGKPSTDRVTFPDMDKQFSSQPEDVKAGLGQPLSIRCLIGSGPTASTAWTRNGVGLPTTHRYHFLESELLITDVRREDGGLYRCTATNSFLNRSRISHEGLVTVEDSLASDPAFLRIHTEYKIAVNRGSRVLLACPVLGWPRPQLIWELTPPGGSPIELKNREEVLVLTKLEYDQEGVYTCLVEGRSELTKSFSVSITEPVRITLPPQSKEVMRASTVRFNCTAAGRPAPTVHWYKDGKRLALAGRINLRKSADRSRIELVISGVTSNDAGNYQCFAQSGESWASWWARLEVSGTGAAAPAAVWCAPAAVAAVALSWTPPNTTVLAYTVDTTSTDKDGVAMIGQPTNYTEDIVKVKEPLTPYVFQVRAYVKSDHNNRNVATDMSESVVCQGQGVPITLSKLEDDKVQVSWKQFADENPGVVQWILQYRHQNYTDDQHNVTLPAQVTNYTLAAPASSPLLVRLLGSRSFEWLKQNLTLVPWTSTTTAGRDEDDGEVTVIPQDLEVSQVSERGFTVHWRCEHESHYTYLVCVRAHGNDECQESYKTTATIEGLQPDTEYEVRVQVRVPGRALGGAFTAPYHVSTLPEGPHRFKDITYKFVNSTALRVSWSGDPSRYTVRHSAQLKLPVEQWAAVHTVGNTVLITGIDPTEQTFVMVTGYDPLDYSPILNVPAQIKDLEAKDLKYVYTRSGVSVWWSGAGPRVVRFAQNITQPLETWSVVNVTDSRVELSVPDPSQPLFVMVTRAGGAKRHHVLTIPPKPTSFFYYYLGAGVGGALCVCLLIAGLVFVWRVKTRRNRSVRTVTASGVEEEASEMRVARVAKPPRPLPLLNGHVHITENPASKTTNIRSKKARCVESPAYDAFDLSRHEADTTMETVLDDTAPYNLLDTSRRPEQRSSADLADTSFNKLPDDNMNCEPTLQPNG</sequence>
<keyword evidence="13" id="KW-0472">Membrane</keyword>
<keyword evidence="7" id="KW-0325">Glycoprotein</keyword>
<reference evidence="17 18" key="1">
    <citation type="journal article" date="2011" name="Cell">
        <title>The monarch butterfly genome yields insights into long-distance migration.</title>
        <authorList>
            <person name="Zhan S."/>
            <person name="Merlin C."/>
            <person name="Boore J.L."/>
            <person name="Reppert S.M."/>
        </authorList>
    </citation>
    <scope>NUCLEOTIDE SEQUENCE [LARGE SCALE GENOMIC DNA]</scope>
    <source>
        <strain evidence="17">F-2</strain>
    </source>
</reference>
<evidence type="ECO:0000259" key="15">
    <source>
        <dbReference type="PROSITE" id="PS50835"/>
    </source>
</evidence>
<feature type="domain" description="Fibronectin type-III" evidence="16">
    <location>
        <begin position="1194"/>
        <end position="1284"/>
    </location>
</feature>
<evidence type="ECO:0000256" key="3">
    <source>
        <dbReference type="ARBA" id="ARBA00013194"/>
    </source>
</evidence>
<evidence type="ECO:0000256" key="7">
    <source>
        <dbReference type="ARBA" id="ARBA00023180"/>
    </source>
</evidence>
<feature type="compositionally biased region" description="Basic residues" evidence="12">
    <location>
        <begin position="210"/>
        <end position="222"/>
    </location>
</feature>
<evidence type="ECO:0000259" key="14">
    <source>
        <dbReference type="PROSITE" id="PS50072"/>
    </source>
</evidence>
<feature type="region of interest" description="Disordered" evidence="12">
    <location>
        <begin position="2206"/>
        <end position="2246"/>
    </location>
</feature>
<dbReference type="InParanoid" id="A0A212EUR8"/>
<feature type="domain" description="Fibronectin type-III" evidence="16">
    <location>
        <begin position="1824"/>
        <end position="1911"/>
    </location>
</feature>
<comment type="similarity">
    <text evidence="10">Belongs to the hemolin family.</text>
</comment>
<accession>A0A212EUR8</accession>
<feature type="compositionally biased region" description="Basic and acidic residues" evidence="12">
    <location>
        <begin position="376"/>
        <end position="386"/>
    </location>
</feature>
<feature type="domain" description="Ig-like" evidence="15">
    <location>
        <begin position="1095"/>
        <end position="1188"/>
    </location>
</feature>
<dbReference type="SUPFAM" id="SSF50891">
    <property type="entry name" value="Cyclophilin-like"/>
    <property type="match status" value="1"/>
</dbReference>
<feature type="domain" description="Ig-like" evidence="15">
    <location>
        <begin position="1007"/>
        <end position="1091"/>
    </location>
</feature>
<evidence type="ECO:0000256" key="13">
    <source>
        <dbReference type="SAM" id="Phobius"/>
    </source>
</evidence>
<dbReference type="GO" id="GO:0005886">
    <property type="term" value="C:plasma membrane"/>
    <property type="evidence" value="ECO:0007669"/>
    <property type="project" value="TreeGrafter"/>
</dbReference>
<feature type="region of interest" description="Disordered" evidence="12">
    <location>
        <begin position="186"/>
        <end position="622"/>
    </location>
</feature>
<dbReference type="GO" id="GO:0030424">
    <property type="term" value="C:axon"/>
    <property type="evidence" value="ECO:0007669"/>
    <property type="project" value="TreeGrafter"/>
</dbReference>
<feature type="compositionally biased region" description="Basic and acidic residues" evidence="12">
    <location>
        <begin position="399"/>
        <end position="412"/>
    </location>
</feature>
<evidence type="ECO:0000256" key="9">
    <source>
        <dbReference type="ARBA" id="ARBA00023319"/>
    </source>
</evidence>
<evidence type="ECO:0000259" key="16">
    <source>
        <dbReference type="PROSITE" id="PS50853"/>
    </source>
</evidence>
<evidence type="ECO:0000256" key="1">
    <source>
        <dbReference type="ARBA" id="ARBA00000971"/>
    </source>
</evidence>
<organism evidence="17 18">
    <name type="scientific">Danaus plexippus plexippus</name>
    <dbReference type="NCBI Taxonomy" id="278856"/>
    <lineage>
        <taxon>Eukaryota</taxon>
        <taxon>Metazoa</taxon>
        <taxon>Ecdysozoa</taxon>
        <taxon>Arthropoda</taxon>
        <taxon>Hexapoda</taxon>
        <taxon>Insecta</taxon>
        <taxon>Pterygota</taxon>
        <taxon>Neoptera</taxon>
        <taxon>Endopterygota</taxon>
        <taxon>Lepidoptera</taxon>
        <taxon>Glossata</taxon>
        <taxon>Ditrysia</taxon>
        <taxon>Papilionoidea</taxon>
        <taxon>Nymphalidae</taxon>
        <taxon>Danainae</taxon>
        <taxon>Danaini</taxon>
        <taxon>Danaina</taxon>
        <taxon>Danaus</taxon>
        <taxon>Danaus</taxon>
    </lineage>
</organism>
<dbReference type="Pfam" id="PF00160">
    <property type="entry name" value="Pro_isomerase"/>
    <property type="match status" value="1"/>
</dbReference>
<evidence type="ECO:0000256" key="4">
    <source>
        <dbReference type="ARBA" id="ARBA00022525"/>
    </source>
</evidence>
<dbReference type="Pfam" id="PF00041">
    <property type="entry name" value="fn3"/>
    <property type="match status" value="1"/>
</dbReference>
<evidence type="ECO:0000313" key="18">
    <source>
        <dbReference type="Proteomes" id="UP000007151"/>
    </source>
</evidence>
<dbReference type="PANTHER" id="PTHR10075">
    <property type="entry name" value="BASIGIN RELATED"/>
    <property type="match status" value="1"/>
</dbReference>
<feature type="transmembrane region" description="Helical" evidence="13">
    <location>
        <begin position="2087"/>
        <end position="2112"/>
    </location>
</feature>
<dbReference type="SUPFAM" id="SSF48726">
    <property type="entry name" value="Immunoglobulin"/>
    <property type="match status" value="5"/>
</dbReference>
<feature type="compositionally biased region" description="Basic and acidic residues" evidence="12">
    <location>
        <begin position="420"/>
        <end position="437"/>
    </location>
</feature>
<dbReference type="Pfam" id="PF13927">
    <property type="entry name" value="Ig_3"/>
    <property type="match status" value="3"/>
</dbReference>
<evidence type="ECO:0000256" key="8">
    <source>
        <dbReference type="ARBA" id="ARBA00023235"/>
    </source>
</evidence>
<dbReference type="InterPro" id="IPR029000">
    <property type="entry name" value="Cyclophilin-like_dom_sf"/>
</dbReference>
<feature type="region of interest" description="Disordered" evidence="12">
    <location>
        <begin position="634"/>
        <end position="679"/>
    </location>
</feature>
<dbReference type="Gene3D" id="2.60.40.10">
    <property type="entry name" value="Immunoglobulins"/>
    <property type="match status" value="7"/>
</dbReference>
<evidence type="ECO:0000256" key="5">
    <source>
        <dbReference type="ARBA" id="ARBA00023110"/>
    </source>
</evidence>
<gene>
    <name evidence="17" type="ORF">KGM_204432</name>
</gene>
<feature type="compositionally biased region" description="Basic residues" evidence="12">
    <location>
        <begin position="285"/>
        <end position="312"/>
    </location>
</feature>
<dbReference type="EMBL" id="AGBW02012312">
    <property type="protein sequence ID" value="OWR45238.1"/>
    <property type="molecule type" value="Genomic_DNA"/>
</dbReference>
<comment type="caution">
    <text evidence="17">The sequence shown here is derived from an EMBL/GenBank/DDBJ whole genome shotgun (WGS) entry which is preliminary data.</text>
</comment>
<dbReference type="GO" id="GO:0003755">
    <property type="term" value="F:peptidyl-prolyl cis-trans isomerase activity"/>
    <property type="evidence" value="ECO:0007669"/>
    <property type="project" value="UniProtKB-KW"/>
</dbReference>
<dbReference type="GO" id="GO:0098632">
    <property type="term" value="F:cell-cell adhesion mediator activity"/>
    <property type="evidence" value="ECO:0007669"/>
    <property type="project" value="TreeGrafter"/>
</dbReference>
<dbReference type="Gene3D" id="2.40.100.10">
    <property type="entry name" value="Cyclophilin-like"/>
    <property type="match status" value="1"/>
</dbReference>
<feature type="domain" description="Ig-like" evidence="15">
    <location>
        <begin position="1526"/>
        <end position="1619"/>
    </location>
</feature>
<feature type="compositionally biased region" description="Basic and acidic residues" evidence="12">
    <location>
        <begin position="259"/>
        <end position="284"/>
    </location>
</feature>
<evidence type="ECO:0000256" key="10">
    <source>
        <dbReference type="ARBA" id="ARBA00061228"/>
    </source>
</evidence>
<feature type="compositionally biased region" description="Basic and acidic residues" evidence="12">
    <location>
        <begin position="192"/>
        <end position="209"/>
    </location>
</feature>
<dbReference type="InterPro" id="IPR003599">
    <property type="entry name" value="Ig_sub"/>
</dbReference>
<comment type="catalytic activity">
    <reaction evidence="1">
        <text>[protein]-peptidylproline (omega=180) = [protein]-peptidylproline (omega=0)</text>
        <dbReference type="Rhea" id="RHEA:16237"/>
        <dbReference type="Rhea" id="RHEA-COMP:10747"/>
        <dbReference type="Rhea" id="RHEA-COMP:10748"/>
        <dbReference type="ChEBI" id="CHEBI:83833"/>
        <dbReference type="ChEBI" id="CHEBI:83834"/>
        <dbReference type="EC" id="5.2.1.8"/>
    </reaction>
</comment>
<dbReference type="SMART" id="SM00409">
    <property type="entry name" value="IG"/>
    <property type="match status" value="6"/>
</dbReference>
<dbReference type="STRING" id="278856.A0A212EUR8"/>
<feature type="domain" description="Fibronectin type-III" evidence="16">
    <location>
        <begin position="1625"/>
        <end position="1717"/>
    </location>
</feature>
<dbReference type="PROSITE" id="PS50072">
    <property type="entry name" value="CSA_PPIASE_2"/>
    <property type="match status" value="1"/>
</dbReference>
<dbReference type="PROSITE" id="PS50853">
    <property type="entry name" value="FN3"/>
    <property type="match status" value="3"/>
</dbReference>
<dbReference type="KEGG" id="dpl:KGM_204432"/>
<proteinExistence type="inferred from homology"/>
<dbReference type="InterPro" id="IPR013106">
    <property type="entry name" value="Ig_V-set"/>
</dbReference>
<dbReference type="InterPro" id="IPR007110">
    <property type="entry name" value="Ig-like_dom"/>
</dbReference>
<comment type="subcellular location">
    <subcellularLocation>
        <location evidence="2">Secreted</location>
    </subcellularLocation>
</comment>
<dbReference type="GO" id="GO:0005576">
    <property type="term" value="C:extracellular region"/>
    <property type="evidence" value="ECO:0007669"/>
    <property type="project" value="UniProtKB-SubCell"/>
</dbReference>
<evidence type="ECO:0000256" key="11">
    <source>
        <dbReference type="ARBA" id="ARBA00068688"/>
    </source>
</evidence>
<dbReference type="InterPro" id="IPR013783">
    <property type="entry name" value="Ig-like_fold"/>
</dbReference>
<dbReference type="GO" id="GO:0070593">
    <property type="term" value="P:dendrite self-avoidance"/>
    <property type="evidence" value="ECO:0007669"/>
    <property type="project" value="TreeGrafter"/>
</dbReference>
<feature type="domain" description="PPIase cyclophilin-type" evidence="14">
    <location>
        <begin position="15"/>
        <end position="180"/>
    </location>
</feature>
<evidence type="ECO:0000313" key="17">
    <source>
        <dbReference type="EMBL" id="OWR45238.1"/>
    </source>
</evidence>
<dbReference type="GO" id="GO:0007411">
    <property type="term" value="P:axon guidance"/>
    <property type="evidence" value="ECO:0007669"/>
    <property type="project" value="TreeGrafter"/>
</dbReference>
<keyword evidence="8" id="KW-0413">Isomerase</keyword>
<dbReference type="SMART" id="SM00060">
    <property type="entry name" value="FN3"/>
    <property type="match status" value="4"/>
</dbReference>
<feature type="compositionally biased region" description="Basic and acidic residues" evidence="12">
    <location>
        <begin position="658"/>
        <end position="668"/>
    </location>
</feature>
<dbReference type="SUPFAM" id="SSF49265">
    <property type="entry name" value="Fibronectin type III"/>
    <property type="match status" value="3"/>
</dbReference>
<keyword evidence="5" id="KW-0697">Rotamase</keyword>
<dbReference type="eggNOG" id="KOG4475">
    <property type="taxonomic scope" value="Eukaryota"/>
</dbReference>
<keyword evidence="13" id="KW-0812">Transmembrane</keyword>
<dbReference type="FunFam" id="2.40.100.10:FF:000005">
    <property type="entry name" value="Peptidyl-prolyl cis-trans isomerase G"/>
    <property type="match status" value="1"/>
</dbReference>